<dbReference type="GO" id="GO:0008017">
    <property type="term" value="F:microtubule binding"/>
    <property type="evidence" value="ECO:0007669"/>
    <property type="project" value="InterPro"/>
</dbReference>
<accession>A0A3P7LZU2</accession>
<dbReference type="Pfam" id="PF00225">
    <property type="entry name" value="Kinesin"/>
    <property type="match status" value="1"/>
</dbReference>
<evidence type="ECO:0000256" key="2">
    <source>
        <dbReference type="ARBA" id="ARBA00022840"/>
    </source>
</evidence>
<dbReference type="EMBL" id="UYRU01051885">
    <property type="protein sequence ID" value="VDN11631.1"/>
    <property type="molecule type" value="Genomic_DNA"/>
</dbReference>
<evidence type="ECO:0000256" key="1">
    <source>
        <dbReference type="ARBA" id="ARBA00022741"/>
    </source>
</evidence>
<dbReference type="Proteomes" id="UP000281553">
    <property type="component" value="Unassembled WGS sequence"/>
</dbReference>
<dbReference type="Gene3D" id="3.40.850.10">
    <property type="entry name" value="Kinesin motor domain"/>
    <property type="match status" value="1"/>
</dbReference>
<protein>
    <recommendedName>
        <fullName evidence="3">Kinesin motor domain-containing protein</fullName>
    </recommendedName>
</protein>
<dbReference type="SMART" id="SM00129">
    <property type="entry name" value="KISc"/>
    <property type="match status" value="1"/>
</dbReference>
<keyword evidence="5" id="KW-1185">Reference proteome</keyword>
<dbReference type="GO" id="GO:0005524">
    <property type="term" value="F:ATP binding"/>
    <property type="evidence" value="ECO:0007669"/>
    <property type="project" value="UniProtKB-KW"/>
</dbReference>
<dbReference type="InterPro" id="IPR036961">
    <property type="entry name" value="Kinesin_motor_dom_sf"/>
</dbReference>
<name>A0A3P7LZU2_DIBLA</name>
<evidence type="ECO:0000259" key="3">
    <source>
        <dbReference type="SMART" id="SM00129"/>
    </source>
</evidence>
<proteinExistence type="predicted"/>
<dbReference type="InterPro" id="IPR027417">
    <property type="entry name" value="P-loop_NTPase"/>
</dbReference>
<dbReference type="OrthoDB" id="6240715at2759"/>
<dbReference type="InterPro" id="IPR001752">
    <property type="entry name" value="Kinesin_motor_dom"/>
</dbReference>
<keyword evidence="1" id="KW-0547">Nucleotide-binding</keyword>
<dbReference type="GO" id="GO:0003777">
    <property type="term" value="F:microtubule motor activity"/>
    <property type="evidence" value="ECO:0007669"/>
    <property type="project" value="InterPro"/>
</dbReference>
<sequence>MGDSCHPNLLSRVTPSFLGDEGDKLLLHQVQETLKAGQMPKYKYFHARLLECYRFLERENTALLRAVQKNQPISESPKQIEELLDEFAFKVARKKDAHEKQAIRQASIEGRQAFMAKRWKSRYYSLERLDWIVDEVKRLLTPSSIYFQVSAHSGRAVEDLSCDEGYSSDIKYSDYAANDFVVPVSSIFLVDLLANHLVCEQRLKQQADSKPHLMHMLRREKKRRNYQKNQCSRLEDEVFLMENPPAKVQQPDAATVAQCFIFDAVCGPESGNYEVFKNLELLVTMVLHGQPVSLLVCGPDERENARTLYGRTDDGGAEPGLAQLCVSQIFDASRRRNRWTFTYHAFALICGGSEVYNLLADHPKRTSIDITPDASKFIQAGTVCLRIASPSDFQSMLVWINDRGRSVRRPPGYLFLLLRIHAQHTGDPDRFVTSWLYLADLSSCQQPEKTQPLSDPEGIDRACGRAVGRLNSLFVALRWRKRPNFGECPLAQLMQPMLTGLCRCLIVLSVSANPVHFQKTLAYLQFGTNAVQATVEANGSGRWKPVSPLNNW</sequence>
<gene>
    <name evidence="4" type="ORF">DILT_LOCUS7462</name>
</gene>
<feature type="domain" description="Kinesin motor" evidence="3">
    <location>
        <begin position="219"/>
        <end position="537"/>
    </location>
</feature>
<reference evidence="4 5" key="1">
    <citation type="submission" date="2018-11" db="EMBL/GenBank/DDBJ databases">
        <authorList>
            <consortium name="Pathogen Informatics"/>
        </authorList>
    </citation>
    <scope>NUCLEOTIDE SEQUENCE [LARGE SCALE GENOMIC DNA]</scope>
</reference>
<evidence type="ECO:0000313" key="5">
    <source>
        <dbReference type="Proteomes" id="UP000281553"/>
    </source>
</evidence>
<organism evidence="4 5">
    <name type="scientific">Dibothriocephalus latus</name>
    <name type="common">Fish tapeworm</name>
    <name type="synonym">Diphyllobothrium latum</name>
    <dbReference type="NCBI Taxonomy" id="60516"/>
    <lineage>
        <taxon>Eukaryota</taxon>
        <taxon>Metazoa</taxon>
        <taxon>Spiralia</taxon>
        <taxon>Lophotrochozoa</taxon>
        <taxon>Platyhelminthes</taxon>
        <taxon>Cestoda</taxon>
        <taxon>Eucestoda</taxon>
        <taxon>Diphyllobothriidea</taxon>
        <taxon>Diphyllobothriidae</taxon>
        <taxon>Dibothriocephalus</taxon>
    </lineage>
</organism>
<evidence type="ECO:0000313" key="4">
    <source>
        <dbReference type="EMBL" id="VDN11631.1"/>
    </source>
</evidence>
<dbReference type="SUPFAM" id="SSF52540">
    <property type="entry name" value="P-loop containing nucleoside triphosphate hydrolases"/>
    <property type="match status" value="1"/>
</dbReference>
<dbReference type="AlphaFoldDB" id="A0A3P7LZU2"/>
<keyword evidence="2" id="KW-0067">ATP-binding</keyword>
<dbReference type="GO" id="GO:0007018">
    <property type="term" value="P:microtubule-based movement"/>
    <property type="evidence" value="ECO:0007669"/>
    <property type="project" value="InterPro"/>
</dbReference>